<dbReference type="InterPro" id="IPR051864">
    <property type="entry name" value="NCF2_NOXA1"/>
</dbReference>
<name>A0A6J8EDH6_MYTCO</name>
<proteinExistence type="predicted"/>
<dbReference type="OrthoDB" id="9450131at2759"/>
<feature type="region of interest" description="Disordered" evidence="1">
    <location>
        <begin position="318"/>
        <end position="432"/>
    </location>
</feature>
<dbReference type="InterPro" id="IPR019734">
    <property type="entry name" value="TPR_rpt"/>
</dbReference>
<reference evidence="2 3" key="1">
    <citation type="submission" date="2020-06" db="EMBL/GenBank/DDBJ databases">
        <authorList>
            <person name="Li R."/>
            <person name="Bekaert M."/>
        </authorList>
    </citation>
    <scope>NUCLEOTIDE SEQUENCE [LARGE SCALE GENOMIC DNA]</scope>
    <source>
        <strain evidence="3">wild</strain>
    </source>
</reference>
<organism evidence="2 3">
    <name type="scientific">Mytilus coruscus</name>
    <name type="common">Sea mussel</name>
    <dbReference type="NCBI Taxonomy" id="42192"/>
    <lineage>
        <taxon>Eukaryota</taxon>
        <taxon>Metazoa</taxon>
        <taxon>Spiralia</taxon>
        <taxon>Lophotrochozoa</taxon>
        <taxon>Mollusca</taxon>
        <taxon>Bivalvia</taxon>
        <taxon>Autobranchia</taxon>
        <taxon>Pteriomorphia</taxon>
        <taxon>Mytilida</taxon>
        <taxon>Mytiloidea</taxon>
        <taxon>Mytilidae</taxon>
        <taxon>Mytilinae</taxon>
        <taxon>Mytilus</taxon>
    </lineage>
</organism>
<feature type="compositionally biased region" description="Low complexity" evidence="1">
    <location>
        <begin position="380"/>
        <end position="392"/>
    </location>
</feature>
<keyword evidence="3" id="KW-1185">Reference proteome</keyword>
<sequence length="432" mass="47896">MAFLETVRCWNEGVVAFQEDRYQDSLLSFNNILEPSARIQFNIACVLKGLGRENDCIVHLGEAIKKDPHLAVAFYHRAVQYLKTKKYNEALDDLDKAEQSLRGSSFIKYSQLGLNFTLYKFEIQFNRAVCFARQGDIRTAVHMLIDAGKIAEEEIHSRISVNTIQDLTLVKLEGYKGNLPSSFNEFEVPGECLFQPPKDMVANLGRKEYVAKAKVIARYGDGKIPVETNEKVIKGSVRGPSNSTLNTETGEKPSYRSLAPRTPPLPRRPLPPQPAEMRTSRSMGSIVEELKKEEASSQSWQFSKNNELANALNAQFKNKNMQSKPPPKPPHTPTRPPRRPPPPGSTSCPRNISPSTNSNFDSPPLPVKANAKTLPSQNLSSSTAKSGSNGSTRNIPPPPSYKPPPPPPSFRAPPPPLKQNNSLPPLPPKKKT</sequence>
<feature type="compositionally biased region" description="Polar residues" evidence="1">
    <location>
        <begin position="239"/>
        <end position="248"/>
    </location>
</feature>
<feature type="compositionally biased region" description="Pro residues" evidence="1">
    <location>
        <begin position="324"/>
        <end position="344"/>
    </location>
</feature>
<dbReference type="EMBL" id="CACVKT020008728">
    <property type="protein sequence ID" value="CAC5417111.1"/>
    <property type="molecule type" value="Genomic_DNA"/>
</dbReference>
<protein>
    <submittedName>
        <fullName evidence="2">NCF2</fullName>
    </submittedName>
</protein>
<feature type="compositionally biased region" description="Pro residues" evidence="1">
    <location>
        <begin position="395"/>
        <end position="417"/>
    </location>
</feature>
<accession>A0A6J8EDH6</accession>
<dbReference type="PANTHER" id="PTHR15175:SF0">
    <property type="entry name" value="SH3 DOMAIN-CONTAINING PROTEIN C23A1.17"/>
    <property type="match status" value="1"/>
</dbReference>
<evidence type="ECO:0000313" key="2">
    <source>
        <dbReference type="EMBL" id="CAC5417111.1"/>
    </source>
</evidence>
<dbReference type="GO" id="GO:0042554">
    <property type="term" value="P:superoxide anion generation"/>
    <property type="evidence" value="ECO:0007669"/>
    <property type="project" value="TreeGrafter"/>
</dbReference>
<dbReference type="AlphaFoldDB" id="A0A6J8EDH6"/>
<dbReference type="PANTHER" id="PTHR15175">
    <property type="entry name" value="NEUTROPHIL CYTOSOLIC FACTOR 2, NEUTROPHIL NADPH OXIDASE FACTOR 2"/>
    <property type="match status" value="1"/>
</dbReference>
<dbReference type="Gene3D" id="1.25.40.10">
    <property type="entry name" value="Tetratricopeptide repeat domain"/>
    <property type="match status" value="1"/>
</dbReference>
<feature type="compositionally biased region" description="Pro residues" evidence="1">
    <location>
        <begin position="261"/>
        <end position="274"/>
    </location>
</feature>
<dbReference type="SMART" id="SM00028">
    <property type="entry name" value="TPR"/>
    <property type="match status" value="3"/>
</dbReference>
<gene>
    <name evidence="2" type="ORF">MCOR_49665</name>
</gene>
<dbReference type="SUPFAM" id="SSF48452">
    <property type="entry name" value="TPR-like"/>
    <property type="match status" value="1"/>
</dbReference>
<evidence type="ECO:0000313" key="3">
    <source>
        <dbReference type="Proteomes" id="UP000507470"/>
    </source>
</evidence>
<evidence type="ECO:0000256" key="1">
    <source>
        <dbReference type="SAM" id="MobiDB-lite"/>
    </source>
</evidence>
<dbReference type="Proteomes" id="UP000507470">
    <property type="component" value="Unassembled WGS sequence"/>
</dbReference>
<dbReference type="GO" id="GO:0016176">
    <property type="term" value="F:superoxide-generating NADPH oxidase activator activity"/>
    <property type="evidence" value="ECO:0007669"/>
    <property type="project" value="TreeGrafter"/>
</dbReference>
<feature type="compositionally biased region" description="Polar residues" evidence="1">
    <location>
        <begin position="345"/>
        <end position="361"/>
    </location>
</feature>
<dbReference type="InterPro" id="IPR011990">
    <property type="entry name" value="TPR-like_helical_dom_sf"/>
</dbReference>
<feature type="region of interest" description="Disordered" evidence="1">
    <location>
        <begin position="235"/>
        <end position="283"/>
    </location>
</feature>